<accession>A0ABS9RHH5</accession>
<keyword evidence="2" id="KW-1185">Reference proteome</keyword>
<proteinExistence type="predicted"/>
<dbReference type="EMBL" id="JAKVQD010000002">
    <property type="protein sequence ID" value="MCH4552406.1"/>
    <property type="molecule type" value="Genomic_DNA"/>
</dbReference>
<name>A0ABS9RHH5_9FLAO</name>
<dbReference type="RefSeq" id="WP_240572746.1">
    <property type="nucleotide sequence ID" value="NZ_CP136709.1"/>
</dbReference>
<sequence length="137" mass="15798">MKKLIIIILSISLYCCEKDNNIIIDPLELSNFNIKNESDSDLNLEFILSNDYLNEKKKESIGTKESKIIYEAKQIGGFAFPDQTFKEIKFYTTEQGTKTLIHTISPIINEDWIMLLNGNHSENPVHFELTITNEIIN</sequence>
<gene>
    <name evidence="1" type="ORF">MKW35_07235</name>
</gene>
<evidence type="ECO:0000313" key="1">
    <source>
        <dbReference type="EMBL" id="MCH4552406.1"/>
    </source>
</evidence>
<comment type="caution">
    <text evidence="1">The sequence shown here is derived from an EMBL/GenBank/DDBJ whole genome shotgun (WGS) entry which is preliminary data.</text>
</comment>
<dbReference type="Proteomes" id="UP001156141">
    <property type="component" value="Unassembled WGS sequence"/>
</dbReference>
<evidence type="ECO:0008006" key="3">
    <source>
        <dbReference type="Google" id="ProtNLM"/>
    </source>
</evidence>
<protein>
    <recommendedName>
        <fullName evidence="3">PLAT domain-containing protein</fullName>
    </recommendedName>
</protein>
<organism evidence="1 2">
    <name type="scientific">Aestuariibaculum lutulentum</name>
    <dbReference type="NCBI Taxonomy" id="2920935"/>
    <lineage>
        <taxon>Bacteria</taxon>
        <taxon>Pseudomonadati</taxon>
        <taxon>Bacteroidota</taxon>
        <taxon>Flavobacteriia</taxon>
        <taxon>Flavobacteriales</taxon>
        <taxon>Flavobacteriaceae</taxon>
    </lineage>
</organism>
<reference evidence="1" key="1">
    <citation type="submission" date="2022-02" db="EMBL/GenBank/DDBJ databases">
        <title>Aestuariibaculum sp., a marine bacterium isolated from sediment in Guangxi.</title>
        <authorList>
            <person name="Ying J."/>
        </authorList>
    </citation>
    <scope>NUCLEOTIDE SEQUENCE</scope>
    <source>
        <strain evidence="1">L182</strain>
    </source>
</reference>
<evidence type="ECO:0000313" key="2">
    <source>
        <dbReference type="Proteomes" id="UP001156141"/>
    </source>
</evidence>